<feature type="region of interest" description="Disordered" evidence="13">
    <location>
        <begin position="1"/>
        <end position="115"/>
    </location>
</feature>
<dbReference type="InterPro" id="IPR039994">
    <property type="entry name" value="NO66-like"/>
</dbReference>
<feature type="compositionally biased region" description="Basic residues" evidence="13">
    <location>
        <begin position="18"/>
        <end position="29"/>
    </location>
</feature>
<evidence type="ECO:0000313" key="15">
    <source>
        <dbReference type="EMBL" id="GMH75967.1"/>
    </source>
</evidence>
<keyword evidence="4 12" id="KW-0479">Metal-binding</keyword>
<accession>A0A9W7AUX4</accession>
<dbReference type="PANTHER" id="PTHR13096:SF8">
    <property type="entry name" value="RIBOSOMAL OXYGENASE 1"/>
    <property type="match status" value="1"/>
</dbReference>
<dbReference type="Proteomes" id="UP001162640">
    <property type="component" value="Unassembled WGS sequence"/>
</dbReference>
<evidence type="ECO:0000256" key="11">
    <source>
        <dbReference type="ARBA" id="ARBA00023242"/>
    </source>
</evidence>
<dbReference type="EC" id="1.14.11.-" evidence="12"/>
<keyword evidence="3" id="KW-0678">Repressor</keyword>
<dbReference type="EMBL" id="BLQM01000214">
    <property type="protein sequence ID" value="GMH75967.1"/>
    <property type="molecule type" value="Genomic_DNA"/>
</dbReference>
<dbReference type="GO" id="GO:0005730">
    <property type="term" value="C:nucleolus"/>
    <property type="evidence" value="ECO:0007669"/>
    <property type="project" value="TreeGrafter"/>
</dbReference>
<name>A0A9W7AUX4_9STRA</name>
<dbReference type="InterPro" id="IPR003347">
    <property type="entry name" value="JmjC_dom"/>
</dbReference>
<evidence type="ECO:0000256" key="6">
    <source>
        <dbReference type="ARBA" id="ARBA00022964"/>
    </source>
</evidence>
<dbReference type="AlphaFoldDB" id="A0A9W7AUX4"/>
<feature type="compositionally biased region" description="Acidic residues" evidence="13">
    <location>
        <begin position="76"/>
        <end position="114"/>
    </location>
</feature>
<evidence type="ECO:0000256" key="2">
    <source>
        <dbReference type="ARBA" id="ARBA00010309"/>
    </source>
</evidence>
<feature type="domain" description="JmjC" evidence="14">
    <location>
        <begin position="227"/>
        <end position="377"/>
    </location>
</feature>
<gene>
    <name evidence="15" type="ORF">TL16_g06926</name>
</gene>
<dbReference type="GO" id="GO:0005506">
    <property type="term" value="F:iron ion binding"/>
    <property type="evidence" value="ECO:0007669"/>
    <property type="project" value="UniProtKB-UniRule"/>
</dbReference>
<evidence type="ECO:0000259" key="14">
    <source>
        <dbReference type="PROSITE" id="PS51184"/>
    </source>
</evidence>
<keyword evidence="9 12" id="KW-0805">Transcription regulation</keyword>
<keyword evidence="10 12" id="KW-0804">Transcription</keyword>
<dbReference type="Pfam" id="PF08007">
    <property type="entry name" value="JmjC_2"/>
    <property type="match status" value="1"/>
</dbReference>
<comment type="cofactor">
    <cofactor evidence="12">
        <name>Fe(2+)</name>
        <dbReference type="ChEBI" id="CHEBI:29033"/>
    </cofactor>
    <text evidence="12">Binds 1 Fe(2+) ion per subunit.</text>
</comment>
<keyword evidence="6 12" id="KW-0223">Dioxygenase</keyword>
<feature type="non-terminal residue" evidence="15">
    <location>
        <position position="1"/>
    </location>
</feature>
<keyword evidence="11 12" id="KW-0539">Nucleus</keyword>
<evidence type="ECO:0000256" key="13">
    <source>
        <dbReference type="SAM" id="MobiDB-lite"/>
    </source>
</evidence>
<evidence type="ECO:0000256" key="12">
    <source>
        <dbReference type="RuleBase" id="RU366061"/>
    </source>
</evidence>
<sequence length="600" mass="67585">MGKRNHPNAQQGSGQSKAAKRRAKLKAKAGKSENMSYAIDGEGKESSSSSKKGKMTLWDSEEEEEEVVIEKKREEEVVEESEEEEKVVDVGAGEEEEEEEDEGVSGDDYEDDDISLTPSEEEKMLANSDFTSQARSVFSTILHPIPPLTFYSTHYEKRPLHISRNLSSPPLSFLSKKDIESYISKYSLKYGEDLNVTNVVDGVRRTLDIPGTVAKSEDVWSNFSSGCSIRLLCPQNYSEEIWETLSCLEHEFGCMIGSNAYLTPKSSQGFAPHYDNVDVFILQMEGKKRWRVYKPGENGFRKEEVLPRVSSKDYDPDKMPKPYLDVTLGPGDLLYLPRGWIHQAVTTDGDDWSLHLTVSCMMEWSWCDYIESVLPEATGRCFGGEETSFREGMPRGFLEYMGVANDNDYLLKAKNEGAELKEADAKVINKRTQFRKILKGKMDKLTKEVLRLADYGADEMGKVFMSDRLPPMLSESEKNFTSDNRGGNGEICAETLVRLTRPGIARLCLEEGKAILYHCGDNSRTYRGQALSPMEFETDDAPTIELILKTVAPFWVKVDDLPHPPSEDLDDKIGVVESLYEEGIVSIEQPGFIRDRVGKK</sequence>
<dbReference type="Gene3D" id="2.60.120.650">
    <property type="entry name" value="Cupin"/>
    <property type="match status" value="1"/>
</dbReference>
<keyword evidence="5" id="KW-0156">Chromatin regulator</keyword>
<evidence type="ECO:0000256" key="9">
    <source>
        <dbReference type="ARBA" id="ARBA00023015"/>
    </source>
</evidence>
<comment type="caution">
    <text evidence="15">The sequence shown here is derived from an EMBL/GenBank/DDBJ whole genome shotgun (WGS) entry which is preliminary data.</text>
</comment>
<keyword evidence="7 12" id="KW-0560">Oxidoreductase</keyword>
<organism evidence="15 16">
    <name type="scientific">Triparma laevis f. inornata</name>
    <dbReference type="NCBI Taxonomy" id="1714386"/>
    <lineage>
        <taxon>Eukaryota</taxon>
        <taxon>Sar</taxon>
        <taxon>Stramenopiles</taxon>
        <taxon>Ochrophyta</taxon>
        <taxon>Bolidophyceae</taxon>
        <taxon>Parmales</taxon>
        <taxon>Triparmaceae</taxon>
        <taxon>Triparma</taxon>
    </lineage>
</organism>
<evidence type="ECO:0000256" key="1">
    <source>
        <dbReference type="ARBA" id="ARBA00004123"/>
    </source>
</evidence>
<comment type="subcellular location">
    <subcellularLocation>
        <location evidence="1 12">Nucleus</location>
    </subcellularLocation>
</comment>
<comment type="function">
    <text evidence="12">Oxygenase that can act as both a histone lysine demethylase and a ribosomal histidine hydroxylase.</text>
</comment>
<evidence type="ECO:0000313" key="16">
    <source>
        <dbReference type="Proteomes" id="UP001162640"/>
    </source>
</evidence>
<dbReference type="InterPro" id="IPR049043">
    <property type="entry name" value="WHD_RIOX1"/>
</dbReference>
<dbReference type="SUPFAM" id="SSF51197">
    <property type="entry name" value="Clavaminate synthase-like"/>
    <property type="match status" value="1"/>
</dbReference>
<evidence type="ECO:0000256" key="5">
    <source>
        <dbReference type="ARBA" id="ARBA00022853"/>
    </source>
</evidence>
<dbReference type="FunFam" id="3.90.930.40:FF:000001">
    <property type="entry name" value="ribosomal oxygenase 1 isoform X1"/>
    <property type="match status" value="1"/>
</dbReference>
<dbReference type="Pfam" id="PF21233">
    <property type="entry name" value="WHD_RIOX1"/>
    <property type="match status" value="1"/>
</dbReference>
<evidence type="ECO:0000256" key="3">
    <source>
        <dbReference type="ARBA" id="ARBA00022491"/>
    </source>
</evidence>
<feature type="compositionally biased region" description="Polar residues" evidence="13">
    <location>
        <begin position="7"/>
        <end position="16"/>
    </location>
</feature>
<dbReference type="PROSITE" id="PS51184">
    <property type="entry name" value="JMJC"/>
    <property type="match status" value="1"/>
</dbReference>
<comment type="similarity">
    <text evidence="2">Belongs to the ROX family. NO66 subfamily.</text>
</comment>
<dbReference type="Gene3D" id="3.90.930.40">
    <property type="match status" value="1"/>
</dbReference>
<proteinExistence type="inferred from homology"/>
<dbReference type="GO" id="GO:0032453">
    <property type="term" value="F:histone H3K4 demethylase activity"/>
    <property type="evidence" value="ECO:0007669"/>
    <property type="project" value="TreeGrafter"/>
</dbReference>
<protein>
    <recommendedName>
        <fullName evidence="12">Bifunctional lysine-specific demethylase and histidyl-hydroxylase</fullName>
        <ecNumber evidence="12">1.14.11.-</ecNumber>
    </recommendedName>
</protein>
<evidence type="ECO:0000256" key="7">
    <source>
        <dbReference type="ARBA" id="ARBA00023002"/>
    </source>
</evidence>
<feature type="non-terminal residue" evidence="15">
    <location>
        <position position="600"/>
    </location>
</feature>
<keyword evidence="8 12" id="KW-0408">Iron</keyword>
<reference evidence="16" key="1">
    <citation type="journal article" date="2023" name="Commun. Biol.">
        <title>Genome analysis of Parmales, the sister group of diatoms, reveals the evolutionary specialization of diatoms from phago-mixotrophs to photoautotrophs.</title>
        <authorList>
            <person name="Ban H."/>
            <person name="Sato S."/>
            <person name="Yoshikawa S."/>
            <person name="Yamada K."/>
            <person name="Nakamura Y."/>
            <person name="Ichinomiya M."/>
            <person name="Sato N."/>
            <person name="Blanc-Mathieu R."/>
            <person name="Endo H."/>
            <person name="Kuwata A."/>
            <person name="Ogata H."/>
        </authorList>
    </citation>
    <scope>NUCLEOTIDE SEQUENCE [LARGE SCALE GENOMIC DNA]</scope>
</reference>
<evidence type="ECO:0000256" key="10">
    <source>
        <dbReference type="ARBA" id="ARBA00023163"/>
    </source>
</evidence>
<dbReference type="GO" id="GO:0051864">
    <property type="term" value="F:histone H3K36 demethylase activity"/>
    <property type="evidence" value="ECO:0007669"/>
    <property type="project" value="TreeGrafter"/>
</dbReference>
<evidence type="ECO:0000256" key="8">
    <source>
        <dbReference type="ARBA" id="ARBA00023004"/>
    </source>
</evidence>
<evidence type="ECO:0000256" key="4">
    <source>
        <dbReference type="ARBA" id="ARBA00022723"/>
    </source>
</evidence>
<dbReference type="Gene3D" id="1.10.10.1500">
    <property type="entry name" value="JmjC domain-containing ribosomal oxygenase (ROX), dimer domain"/>
    <property type="match status" value="1"/>
</dbReference>
<dbReference type="PANTHER" id="PTHR13096">
    <property type="entry name" value="MINA53 MYC INDUCED NUCLEAR ANTIGEN"/>
    <property type="match status" value="1"/>
</dbReference>